<keyword evidence="5" id="KW-0539">Nucleus</keyword>
<evidence type="ECO:0000256" key="6">
    <source>
        <dbReference type="SAM" id="MobiDB-lite"/>
    </source>
</evidence>
<dbReference type="InterPro" id="IPR038739">
    <property type="entry name" value="ARMC8/Vid28"/>
</dbReference>
<dbReference type="STRING" id="1245769.A0A0C7N591"/>
<feature type="compositionally biased region" description="Acidic residues" evidence="6">
    <location>
        <begin position="855"/>
        <end position="901"/>
    </location>
</feature>
<evidence type="ECO:0000313" key="8">
    <source>
        <dbReference type="Proteomes" id="UP000054304"/>
    </source>
</evidence>
<dbReference type="GO" id="GO:0007039">
    <property type="term" value="P:protein catabolic process in the vacuole"/>
    <property type="evidence" value="ECO:0007669"/>
    <property type="project" value="EnsemblFungi"/>
</dbReference>
<evidence type="ECO:0000256" key="2">
    <source>
        <dbReference type="ARBA" id="ARBA00004496"/>
    </source>
</evidence>
<dbReference type="PANTHER" id="PTHR15651:SF7">
    <property type="entry name" value="ARMADILLO REPEAT-CONTAINING PROTEIN 8"/>
    <property type="match status" value="1"/>
</dbReference>
<dbReference type="OrthoDB" id="5559898at2759"/>
<dbReference type="AlphaFoldDB" id="A0A0C7N591"/>
<keyword evidence="3" id="KW-0963">Cytoplasm</keyword>
<dbReference type="Gene3D" id="1.25.10.10">
    <property type="entry name" value="Leucine-rich Repeat Variant"/>
    <property type="match status" value="1"/>
</dbReference>
<feature type="region of interest" description="Disordered" evidence="6">
    <location>
        <begin position="779"/>
        <end position="908"/>
    </location>
</feature>
<dbReference type="GO" id="GO:0034657">
    <property type="term" value="C:GID complex"/>
    <property type="evidence" value="ECO:0007669"/>
    <property type="project" value="EnsemblFungi"/>
</dbReference>
<dbReference type="GO" id="GO:0043161">
    <property type="term" value="P:proteasome-mediated ubiquitin-dependent protein catabolic process"/>
    <property type="evidence" value="ECO:0007669"/>
    <property type="project" value="EnsemblFungi"/>
</dbReference>
<dbReference type="SUPFAM" id="SSF48371">
    <property type="entry name" value="ARM repeat"/>
    <property type="match status" value="1"/>
</dbReference>
<dbReference type="GeneID" id="34684009"/>
<organism evidence="7 8">
    <name type="scientific">Lachancea lanzarotensis</name>
    <dbReference type="NCBI Taxonomy" id="1245769"/>
    <lineage>
        <taxon>Eukaryota</taxon>
        <taxon>Fungi</taxon>
        <taxon>Dikarya</taxon>
        <taxon>Ascomycota</taxon>
        <taxon>Saccharomycotina</taxon>
        <taxon>Saccharomycetes</taxon>
        <taxon>Saccharomycetales</taxon>
        <taxon>Saccharomycetaceae</taxon>
        <taxon>Lachancea</taxon>
    </lineage>
</organism>
<accession>A0A0C7N591</accession>
<gene>
    <name evidence="7" type="ORF">LALA0_S01e14862g</name>
</gene>
<dbReference type="HOGENOM" id="CLU_316687_0_0_1"/>
<sequence>MGAIASDEIRDLRHLKSSLIGDDLAKWRFLQNPGKVIPEIIDMALPSQKDGLPAVSENLRSEAFDLIFILVNLGGNEKQGLGQTYDAMVELILSRIQFQEDDASIIMLQKMQLLNMCLESIHTGFPGLLDLHTAVRATFVRYVHERVHNRSSQLYDTVIVELLSCISRQEVVKADTEVFLATYTLLLELSEKYQHQLHFKYMVTEMKPDQSAQQYNLYDFVQSSRSFIKSPYGSPDPVAPRNATDISLFCLSLHIYLNYRSALDSIVEGSANLEDVKSFELLTSSFLKSQNMALRCSALQFMANSFLKGSEPTVNAATERISLWLPHLCECLNYDNLPWWFDPIDILTDLVNWCNEHDPLNNPISNFLLETNLVNSIVHMLAKCLALQGRDYDTLKTTGKLIKLCAALTSFSETTRRRLFTNKALLQHAESGLDSHLQLLDCFIAQRSKISLDIKQQDLQPFYDTEFTFSWVLLLKSFSRSVTALRTFLKRNRLAELLLNLVKRTCLLSEDSFCRGSALLSGEIKIMSAALGTLSNFVVEFSNLQSHIVENGIIEVVGKILKSPLFNERANADLGVIGEDPCSASVQDVQKNALWVLRHLMYNSHNEEKLELISIIPMETVLQFVNNSNWLVQEQCFQLLRNLTCNSRKMVNILLENFNDSENSTGSQTHTGGVRPTYLFEFLAHKLKMLDPEDPSQAKTLEGVLYIIVNITAINENKRQMVIEQDGILLFIKQVLSSVGGGYHRADIEVACLWILTNLIWASTTSNFLFSATQPHPVLEQATSHPPGSSSLLRHNARPDDKDFSHEHRPSGNDNGDQDEPFGQTVNDEAGNDGEEWHQEQDQERGSEHDHEGAEDGNEEEEEEEEEEDGDDDVDDDDDDNDYDDDDDDDDHISGDEDEDNSYIQQTLHPTVRTTFELTRPKSFGVPAKLRIFAAQRCAKLVKMGLYDVVKTSTIAGDMAVREQAKLLLFHMDLLRKGI</sequence>
<keyword evidence="4" id="KW-0677">Repeat</keyword>
<dbReference type="GO" id="GO:0045721">
    <property type="term" value="P:negative regulation of gluconeogenesis"/>
    <property type="evidence" value="ECO:0007669"/>
    <property type="project" value="EnsemblFungi"/>
</dbReference>
<evidence type="ECO:0000256" key="3">
    <source>
        <dbReference type="ARBA" id="ARBA00022490"/>
    </source>
</evidence>
<evidence type="ECO:0000256" key="1">
    <source>
        <dbReference type="ARBA" id="ARBA00004123"/>
    </source>
</evidence>
<reference evidence="7 8" key="1">
    <citation type="submission" date="2014-12" db="EMBL/GenBank/DDBJ databases">
        <authorList>
            <person name="Neuveglise Cecile"/>
        </authorList>
    </citation>
    <scope>NUCLEOTIDE SEQUENCE [LARGE SCALE GENOMIC DNA]</scope>
    <source>
        <strain evidence="7 8">CBS 12615</strain>
    </source>
</reference>
<dbReference type="GO" id="GO:0005773">
    <property type="term" value="C:vacuole"/>
    <property type="evidence" value="ECO:0007669"/>
    <property type="project" value="GOC"/>
</dbReference>
<dbReference type="InterPro" id="IPR011989">
    <property type="entry name" value="ARM-like"/>
</dbReference>
<feature type="compositionally biased region" description="Polar residues" evidence="6">
    <location>
        <begin position="781"/>
        <end position="793"/>
    </location>
</feature>
<dbReference type="GO" id="GO:0005634">
    <property type="term" value="C:nucleus"/>
    <property type="evidence" value="ECO:0007669"/>
    <property type="project" value="UniProtKB-SubCell"/>
</dbReference>
<feature type="compositionally biased region" description="Basic and acidic residues" evidence="6">
    <location>
        <begin position="797"/>
        <end position="811"/>
    </location>
</feature>
<proteinExistence type="predicted"/>
<name>A0A0C7N591_9SACH</name>
<dbReference type="EMBL" id="LN736360">
    <property type="protein sequence ID" value="CEP60608.1"/>
    <property type="molecule type" value="Genomic_DNA"/>
</dbReference>
<feature type="compositionally biased region" description="Basic and acidic residues" evidence="6">
    <location>
        <begin position="835"/>
        <end position="854"/>
    </location>
</feature>
<dbReference type="InterPro" id="IPR016024">
    <property type="entry name" value="ARM-type_fold"/>
</dbReference>
<protein>
    <submittedName>
        <fullName evidence="7">LALA0S01e14862g1_1</fullName>
    </submittedName>
</protein>
<dbReference type="Proteomes" id="UP000054304">
    <property type="component" value="Unassembled WGS sequence"/>
</dbReference>
<keyword evidence="8" id="KW-1185">Reference proteome</keyword>
<dbReference type="PANTHER" id="PTHR15651">
    <property type="entry name" value="ARMADILLO REPEAT-CONTAINING PROTEIN 8"/>
    <property type="match status" value="1"/>
</dbReference>
<evidence type="ECO:0000256" key="5">
    <source>
        <dbReference type="ARBA" id="ARBA00023242"/>
    </source>
</evidence>
<dbReference type="RefSeq" id="XP_022626850.1">
    <property type="nucleotide sequence ID" value="XM_022774788.1"/>
</dbReference>
<evidence type="ECO:0000313" key="7">
    <source>
        <dbReference type="EMBL" id="CEP60608.1"/>
    </source>
</evidence>
<comment type="subcellular location">
    <subcellularLocation>
        <location evidence="2">Cytoplasm</location>
    </subcellularLocation>
    <subcellularLocation>
        <location evidence="1">Nucleus</location>
    </subcellularLocation>
</comment>
<evidence type="ECO:0000256" key="4">
    <source>
        <dbReference type="ARBA" id="ARBA00022737"/>
    </source>
</evidence>